<feature type="chain" id="PRO_5041329359" evidence="4">
    <location>
        <begin position="25"/>
        <end position="337"/>
    </location>
</feature>
<feature type="signal peptide" evidence="4">
    <location>
        <begin position="1"/>
        <end position="24"/>
    </location>
</feature>
<proteinExistence type="inferred from homology"/>
<dbReference type="PANTHER" id="PTHR11240:SF22">
    <property type="entry name" value="RIBONUCLEASE T2"/>
    <property type="match status" value="1"/>
</dbReference>
<evidence type="ECO:0000313" key="5">
    <source>
        <dbReference type="EMBL" id="CAI8894703.1"/>
    </source>
</evidence>
<dbReference type="GO" id="GO:0033897">
    <property type="term" value="F:ribonuclease T2 activity"/>
    <property type="evidence" value="ECO:0007669"/>
    <property type="project" value="UniProtKB-EC"/>
</dbReference>
<comment type="similarity">
    <text evidence="1 2">Belongs to the RNase T2 family.</text>
</comment>
<evidence type="ECO:0000256" key="3">
    <source>
        <dbReference type="SAM" id="MobiDB-lite"/>
    </source>
</evidence>
<organism evidence="5 6">
    <name type="scientific">Methylococcus capsulatus</name>
    <dbReference type="NCBI Taxonomy" id="414"/>
    <lineage>
        <taxon>Bacteria</taxon>
        <taxon>Pseudomonadati</taxon>
        <taxon>Pseudomonadota</taxon>
        <taxon>Gammaproteobacteria</taxon>
        <taxon>Methylococcales</taxon>
        <taxon>Methylococcaceae</taxon>
        <taxon>Methylococcus</taxon>
    </lineage>
</organism>
<evidence type="ECO:0000256" key="1">
    <source>
        <dbReference type="ARBA" id="ARBA00007469"/>
    </source>
</evidence>
<feature type="region of interest" description="Disordered" evidence="3">
    <location>
        <begin position="315"/>
        <end position="337"/>
    </location>
</feature>
<keyword evidence="5" id="KW-0456">Lyase</keyword>
<dbReference type="InterPro" id="IPR036430">
    <property type="entry name" value="RNase_T2-like_sf"/>
</dbReference>
<evidence type="ECO:0000256" key="2">
    <source>
        <dbReference type="RuleBase" id="RU004328"/>
    </source>
</evidence>
<dbReference type="PROSITE" id="PS00530">
    <property type="entry name" value="RNASE_T2_1"/>
    <property type="match status" value="1"/>
</dbReference>
<dbReference type="GO" id="GO:0006401">
    <property type="term" value="P:RNA catabolic process"/>
    <property type="evidence" value="ECO:0007669"/>
    <property type="project" value="TreeGrafter"/>
</dbReference>
<keyword evidence="4" id="KW-0732">Signal</keyword>
<feature type="compositionally biased region" description="Polar residues" evidence="3">
    <location>
        <begin position="328"/>
        <end position="337"/>
    </location>
</feature>
<dbReference type="EMBL" id="OX458332">
    <property type="protein sequence ID" value="CAI8894703.1"/>
    <property type="molecule type" value="Genomic_DNA"/>
</dbReference>
<dbReference type="InterPro" id="IPR001568">
    <property type="entry name" value="RNase_T2-like"/>
</dbReference>
<evidence type="ECO:0000313" key="6">
    <source>
        <dbReference type="Proteomes" id="UP001158598"/>
    </source>
</evidence>
<dbReference type="PROSITE" id="PS00531">
    <property type="entry name" value="RNASE_T2_2"/>
    <property type="match status" value="1"/>
</dbReference>
<dbReference type="Pfam" id="PF00445">
    <property type="entry name" value="Ribonuclease_T2"/>
    <property type="match status" value="1"/>
</dbReference>
<dbReference type="InterPro" id="IPR018188">
    <property type="entry name" value="RNase_T2_His_AS_1"/>
</dbReference>
<dbReference type="PANTHER" id="PTHR11240">
    <property type="entry name" value="RIBONUCLEASE T2"/>
    <property type="match status" value="1"/>
</dbReference>
<dbReference type="EC" id="4.6.1.19" evidence="5"/>
<dbReference type="SUPFAM" id="SSF55895">
    <property type="entry name" value="Ribonuclease Rh-like"/>
    <property type="match status" value="1"/>
</dbReference>
<dbReference type="Proteomes" id="UP001158598">
    <property type="component" value="Chromosome"/>
</dbReference>
<dbReference type="GO" id="GO:0003723">
    <property type="term" value="F:RNA binding"/>
    <property type="evidence" value="ECO:0007669"/>
    <property type="project" value="InterPro"/>
</dbReference>
<name>A0AA35V785_METCP</name>
<dbReference type="AlphaFoldDB" id="A0AA35V785"/>
<accession>A0AA35V785</accession>
<dbReference type="InterPro" id="IPR033130">
    <property type="entry name" value="RNase_T2_His_AS_2"/>
</dbReference>
<gene>
    <name evidence="5" type="ORF">MCNOR_3324</name>
</gene>
<dbReference type="RefSeq" id="WP_017365866.1">
    <property type="nucleotide sequence ID" value="NZ_OX458332.1"/>
</dbReference>
<protein>
    <submittedName>
        <fullName evidence="5">Ribonuclease T2</fullName>
        <ecNumber evidence="5">4.6.1.19</ecNumber>
    </submittedName>
</protein>
<evidence type="ECO:0000256" key="4">
    <source>
        <dbReference type="SAM" id="SignalP"/>
    </source>
</evidence>
<dbReference type="Gene3D" id="3.90.730.10">
    <property type="entry name" value="Ribonuclease T2-like"/>
    <property type="match status" value="1"/>
</dbReference>
<sequence>MTPSGFKAFLCLLLWMGNPSAAMAVPAGGTFTALRDCPAYVSKNKQTNPDAARITAGEAYPVFEADRPEDARWYRLRLPAANPPERWVSRDCGRLEPGAAAEPPAERCDVAGPVDAYVLALSWEPAFCELKPDKAECRHTDPAAYPARHFSLHGLWPNKSGCGTDYGFCGEVKRPRRDFCDYPPITLDPAGKTALAEVMPGTASCLERHEWHKHGTCQTAMSSDAYFALAADLTRQFNGSDIADFIADRIGRTIRTEEFLARLDAALGKGARDRISLDCEHGMLVEIRVNLPPGLEPGARLGSLLPLAGKSGGSNCGSRFRLDPMGQPPSTRTGTGE</sequence>
<reference evidence="5" key="1">
    <citation type="submission" date="2023-03" db="EMBL/GenBank/DDBJ databases">
        <authorList>
            <person name="Pearce D."/>
        </authorList>
    </citation>
    <scope>NUCLEOTIDE SEQUENCE</scope>
    <source>
        <strain evidence="5">Mc</strain>
    </source>
</reference>